<dbReference type="Pfam" id="PF02055">
    <property type="entry name" value="Glyco_hydro_30"/>
    <property type="match status" value="1"/>
</dbReference>
<evidence type="ECO:0000256" key="3">
    <source>
        <dbReference type="ARBA" id="ARBA00022801"/>
    </source>
</evidence>
<dbReference type="SUPFAM" id="SSF51445">
    <property type="entry name" value="(Trans)glycosidases"/>
    <property type="match status" value="1"/>
</dbReference>
<keyword evidence="2 5" id="KW-0732">Signal</keyword>
<dbReference type="PANTHER" id="PTHR11069:SF23">
    <property type="entry name" value="LYSOSOMAL ACID GLUCOSYLCERAMIDASE"/>
    <property type="match status" value="1"/>
</dbReference>
<gene>
    <name evidence="8" type="ORF">PEDI_35460</name>
</gene>
<evidence type="ECO:0000256" key="4">
    <source>
        <dbReference type="RuleBase" id="RU361188"/>
    </source>
</evidence>
<comment type="similarity">
    <text evidence="1 4">Belongs to the glycosyl hydrolase 30 family.</text>
</comment>
<comment type="caution">
    <text evidence="8">The sequence shown here is derived from an EMBL/GenBank/DDBJ whole genome shotgun (WGS) entry which is preliminary data.</text>
</comment>
<evidence type="ECO:0000259" key="7">
    <source>
        <dbReference type="Pfam" id="PF17189"/>
    </source>
</evidence>
<dbReference type="Gene3D" id="3.20.20.80">
    <property type="entry name" value="Glycosidases"/>
    <property type="match status" value="1"/>
</dbReference>
<dbReference type="InterPro" id="IPR033452">
    <property type="entry name" value="GH30_C"/>
</dbReference>
<accession>A0AAN5AL86</accession>
<keyword evidence="3 4" id="KW-0378">Hydrolase</keyword>
<dbReference type="GO" id="GO:0006680">
    <property type="term" value="P:glucosylceramide catabolic process"/>
    <property type="evidence" value="ECO:0007669"/>
    <property type="project" value="TreeGrafter"/>
</dbReference>
<evidence type="ECO:0000259" key="6">
    <source>
        <dbReference type="Pfam" id="PF02055"/>
    </source>
</evidence>
<feature type="domain" description="Glycosyl hydrolase family 30 TIM-barrel" evidence="6">
    <location>
        <begin position="62"/>
        <end position="391"/>
    </location>
</feature>
<dbReference type="PRINTS" id="PR00843">
    <property type="entry name" value="GLHYDRLASE30"/>
</dbReference>
<dbReference type="GO" id="GO:0004348">
    <property type="term" value="F:glucosylceramidase activity"/>
    <property type="evidence" value="ECO:0007669"/>
    <property type="project" value="InterPro"/>
</dbReference>
<dbReference type="EMBL" id="BQKE01000002">
    <property type="protein sequence ID" value="GJM62994.1"/>
    <property type="molecule type" value="Genomic_DNA"/>
</dbReference>
<feature type="chain" id="PRO_5042947465" evidence="5">
    <location>
        <begin position="21"/>
        <end position="436"/>
    </location>
</feature>
<dbReference type="Proteomes" id="UP001310022">
    <property type="component" value="Unassembled WGS sequence"/>
</dbReference>
<dbReference type="RefSeq" id="WP_338238213.1">
    <property type="nucleotide sequence ID" value="NZ_BQKE01000002.1"/>
</dbReference>
<organism evidence="8 9">
    <name type="scientific">Persicobacter diffluens</name>
    <dbReference type="NCBI Taxonomy" id="981"/>
    <lineage>
        <taxon>Bacteria</taxon>
        <taxon>Pseudomonadati</taxon>
        <taxon>Bacteroidota</taxon>
        <taxon>Cytophagia</taxon>
        <taxon>Cytophagales</taxon>
        <taxon>Persicobacteraceae</taxon>
        <taxon>Persicobacter</taxon>
    </lineage>
</organism>
<proteinExistence type="inferred from homology"/>
<dbReference type="PANTHER" id="PTHR11069">
    <property type="entry name" value="GLUCOSYLCERAMIDASE"/>
    <property type="match status" value="1"/>
</dbReference>
<keyword evidence="9" id="KW-1185">Reference proteome</keyword>
<feature type="domain" description="Glycosyl hydrolase family 30 beta sandwich" evidence="7">
    <location>
        <begin position="394"/>
        <end position="435"/>
    </location>
</feature>
<dbReference type="Gene3D" id="2.60.40.1180">
    <property type="entry name" value="Golgi alpha-mannosidase II"/>
    <property type="match status" value="1"/>
</dbReference>
<dbReference type="InterPro" id="IPR013780">
    <property type="entry name" value="Glyco_hydro_b"/>
</dbReference>
<evidence type="ECO:0000313" key="8">
    <source>
        <dbReference type="EMBL" id="GJM62994.1"/>
    </source>
</evidence>
<dbReference type="InterPro" id="IPR001139">
    <property type="entry name" value="Glyco_hydro_30"/>
</dbReference>
<evidence type="ECO:0000256" key="2">
    <source>
        <dbReference type="ARBA" id="ARBA00022729"/>
    </source>
</evidence>
<feature type="signal peptide" evidence="5">
    <location>
        <begin position="1"/>
        <end position="20"/>
    </location>
</feature>
<evidence type="ECO:0000313" key="9">
    <source>
        <dbReference type="Proteomes" id="UP001310022"/>
    </source>
</evidence>
<evidence type="ECO:0000256" key="1">
    <source>
        <dbReference type="ARBA" id="ARBA00005382"/>
    </source>
</evidence>
<name>A0AAN5AL86_9BACT</name>
<dbReference type="InterPro" id="IPR017853">
    <property type="entry name" value="GH"/>
</dbReference>
<dbReference type="InterPro" id="IPR033453">
    <property type="entry name" value="Glyco_hydro_30_TIM-barrel"/>
</dbReference>
<dbReference type="AlphaFoldDB" id="A0AAN5AL86"/>
<keyword evidence="4" id="KW-0326">Glycosidase</keyword>
<protein>
    <submittedName>
        <fullName evidence="8">Glycosyl hydrolase</fullName>
    </submittedName>
</protein>
<reference evidence="8 9" key="1">
    <citation type="submission" date="2021-12" db="EMBL/GenBank/DDBJ databases">
        <title>Genome sequencing of bacteria with rrn-lacking chromosome and rrn-plasmid.</title>
        <authorList>
            <person name="Anda M."/>
            <person name="Iwasaki W."/>
        </authorList>
    </citation>
    <scope>NUCLEOTIDE SEQUENCE [LARGE SCALE GENOMIC DNA]</scope>
    <source>
        <strain evidence="8 9">NBRC 15940</strain>
    </source>
</reference>
<evidence type="ECO:0000256" key="5">
    <source>
        <dbReference type="SAM" id="SignalP"/>
    </source>
</evidence>
<sequence length="436" mass="50812">MRISIIILSLLLLFTPPLQAPTTQWLSYAEKQWETKAITWQKGNKKIIADIELEENLVYQQIEGWGGCFNEKGWKALQYLEDAEREEIMKLLFSTEACNFDYCRMPIGASDYALDYYSLNDHAGDYKMENFSLDRDRKYLIPYLKAAMDVKPSLKIWGSPWTPPFWMKENNHYARGSIKTDAKTLAAYALYFRKYIKNYRKEGINIVAVHPQNEPLHLPAFPSCGWTGEQLKTFIGTYLGPELKSNISDCEIWLGTINGNDQTDEFQEYVQTVLSAPESKQYLTGVGYQWDGDAAVEQTIHQFPEMKIMQTETKCGWGQNDWAYAFQTFDQMYWYLQRKASYYLQWNMVLDETGMSSWGWKQNAMITVDTFQKNYRINPQYWVVRHFTQFIKAGAYRIGCHTKNNIQALAFKNSGGQLVLICRNPTSTEQSYQLQK</sequence>
<dbReference type="Pfam" id="PF17189">
    <property type="entry name" value="Glyco_hydro_30C"/>
    <property type="match status" value="1"/>
</dbReference>
<dbReference type="GO" id="GO:0016020">
    <property type="term" value="C:membrane"/>
    <property type="evidence" value="ECO:0007669"/>
    <property type="project" value="GOC"/>
</dbReference>